<dbReference type="EMBL" id="JAFHDT010000022">
    <property type="protein sequence ID" value="KAI7793308.1"/>
    <property type="molecule type" value="Genomic_DNA"/>
</dbReference>
<dbReference type="PANTHER" id="PTHR14819">
    <property type="entry name" value="GTP-BINDING"/>
    <property type="match status" value="1"/>
</dbReference>
<gene>
    <name evidence="2" type="ORF">IRJ41_011375</name>
</gene>
<name>A0A9W7WCW4_TRIRA</name>
<evidence type="ECO:0008006" key="4">
    <source>
        <dbReference type="Google" id="ProtNLM"/>
    </source>
</evidence>
<feature type="coiled-coil region" evidence="1">
    <location>
        <begin position="130"/>
        <end position="176"/>
    </location>
</feature>
<keyword evidence="3" id="KW-1185">Reference proteome</keyword>
<dbReference type="AlphaFoldDB" id="A0A9W7WCW4"/>
<dbReference type="InterPro" id="IPR052986">
    <property type="entry name" value="VLIG_GTPase"/>
</dbReference>
<organism evidence="2 3">
    <name type="scientific">Triplophysa rosa</name>
    <name type="common">Cave loach</name>
    <dbReference type="NCBI Taxonomy" id="992332"/>
    <lineage>
        <taxon>Eukaryota</taxon>
        <taxon>Metazoa</taxon>
        <taxon>Chordata</taxon>
        <taxon>Craniata</taxon>
        <taxon>Vertebrata</taxon>
        <taxon>Euteleostomi</taxon>
        <taxon>Actinopterygii</taxon>
        <taxon>Neopterygii</taxon>
        <taxon>Teleostei</taxon>
        <taxon>Ostariophysi</taxon>
        <taxon>Cypriniformes</taxon>
        <taxon>Nemacheilidae</taxon>
        <taxon>Triplophysa</taxon>
    </lineage>
</organism>
<proteinExistence type="predicted"/>
<keyword evidence="1" id="KW-0175">Coiled coil</keyword>
<accession>A0A9W7WCW4</accession>
<reference evidence="2" key="1">
    <citation type="submission" date="2021-02" db="EMBL/GenBank/DDBJ databases">
        <title>Comparative genomics reveals that relaxation of natural selection precedes convergent phenotypic evolution of cavefish.</title>
        <authorList>
            <person name="Peng Z."/>
        </authorList>
    </citation>
    <scope>NUCLEOTIDE SEQUENCE</scope>
    <source>
        <tissue evidence="2">Muscle</tissue>
    </source>
</reference>
<comment type="caution">
    <text evidence="2">The sequence shown here is derived from an EMBL/GenBank/DDBJ whole genome shotgun (WGS) entry which is preliminary data.</text>
</comment>
<evidence type="ECO:0000313" key="3">
    <source>
        <dbReference type="Proteomes" id="UP001059041"/>
    </source>
</evidence>
<evidence type="ECO:0000313" key="2">
    <source>
        <dbReference type="EMBL" id="KAI7793308.1"/>
    </source>
</evidence>
<dbReference type="Proteomes" id="UP001059041">
    <property type="component" value="Linkage Group LG22"/>
</dbReference>
<dbReference type="PANTHER" id="PTHR14819:SF9">
    <property type="entry name" value="UP-REGULATOR OF CELL PROLIFERATION-LIKE"/>
    <property type="match status" value="1"/>
</dbReference>
<protein>
    <recommendedName>
        <fullName evidence="4">Interferon-induced very large GTPase 1</fullName>
    </recommendedName>
</protein>
<evidence type="ECO:0000256" key="1">
    <source>
        <dbReference type="SAM" id="Coils"/>
    </source>
</evidence>
<sequence length="567" mass="66318">MIKVERINETYMDTMEEKVLDLLKDCRKNLSHLSDTALDKAFEKMWQKTVKTLPILDQRTQNIMSRVLQQLRKNLDDRGSSVAQRLATVNDLNTYGHGKFVVSKGNIVSAFFKNLVGQHDKQIKRDQLIADNLINDCRQYTRKKRESRDDYDDTYIREVLNMIDDKLKAHEDLKQNEEFEVSLKLHICGFASRDFQEIHNQFILDNDPLKALEKHKETYRSDFIDLFHERDQCQKKADEFTKTCLKPAIEKYRSKVLGRQMADKMLLGENSQVFGSRILFQNSVLKSLIEEFHFNRYVDFIEFYEVFVKDFILDKVVKYFSAEKRMLQLEEKLMDVVISEINQAIENTEKNQDMKGFIQNICSKLKHRLDLPKDAVDRISSLTNMNTKKIAECLKCSLKEMVTSMKASLQRDIKSKLKNLQEKPEDVLFKRVHGCGKQCPFCKAPCEATGEAHSKHFLSIHRPQGLGHYRNFFSGKLVTDICTSLVHSNNSFICKDTKMWGHPYKKYSEIYPDWRIDQDSSVEASAYWKYVMTHFNEKFAEEYDAEPANIPSAWTDISKSQAEESLK</sequence>